<evidence type="ECO:0000256" key="3">
    <source>
        <dbReference type="ARBA" id="ARBA00023295"/>
    </source>
</evidence>
<evidence type="ECO:0000259" key="4">
    <source>
        <dbReference type="SMART" id="SM00642"/>
    </source>
</evidence>
<keyword evidence="3" id="KW-0326">Glycosidase</keyword>
<dbReference type="Gene3D" id="3.90.400.10">
    <property type="entry name" value="Oligo-1,6-glucosidase, Domain 2"/>
    <property type="match status" value="1"/>
</dbReference>
<evidence type="ECO:0000256" key="1">
    <source>
        <dbReference type="ARBA" id="ARBA00008061"/>
    </source>
</evidence>
<sequence>MNDDWWRGSVTYQIYPRSFQDSDGDGVGDLRGITRRLPLIADLGVDAVWLSPIFRSPMVDMGYDVSDHCDIDPLFGTLADFETLLAEAHRLGLRVILDQVLNHVSVAHPLFQESRQSRDNRRADWFVWADPRPDGTPPNNWQSVFGGPAWEWDARRFQYYLHNFMVAQPDLNFWNPAVQDWALDTLRFWLDRGVDGFRFDTVNFYFHDRLLRDDLPDPRVKARPAFKTYDMQYHVHSKNQPENLAFLGRVRALMDSYGATVTVGEVGEAHHPIEMMGDYTSGHRLHMAYSFEMMEDRFSAAFFRETIEGFHRLAPDGWPCWAFSNHDVPRHASRWAAHAADPDRFARLCAMLLLSFEGSICLYQGEELGQTQTELTLDEVIDPQGKAFWPEDKGRDGCRTPMVWEGDAPGGGFTTGSPWLPIKVPQRDRAFDRPAPQSVRDTYKAMLALRRSEPALRTARTAFLHTPEPILAFRRGDLLCAFNLSPEPVATDLPGAGASLLSQDAKWAEDRLTLGPNGALIARVG</sequence>
<comment type="similarity">
    <text evidence="1">Belongs to the glycosyl hydrolase 13 family.</text>
</comment>
<proteinExistence type="inferred from homology"/>
<keyword evidence="6" id="KW-1185">Reference proteome</keyword>
<dbReference type="SUPFAM" id="SSF51445">
    <property type="entry name" value="(Trans)glycosidases"/>
    <property type="match status" value="1"/>
</dbReference>
<dbReference type="PANTHER" id="PTHR10357:SF179">
    <property type="entry name" value="NEUTRAL AND BASIC AMINO ACID TRANSPORT PROTEIN RBAT"/>
    <property type="match status" value="1"/>
</dbReference>
<dbReference type="AlphaFoldDB" id="A0A5C4NCW5"/>
<dbReference type="InterPro" id="IPR017853">
    <property type="entry name" value="GH"/>
</dbReference>
<evidence type="ECO:0000256" key="2">
    <source>
        <dbReference type="ARBA" id="ARBA00022801"/>
    </source>
</evidence>
<dbReference type="Proteomes" id="UP000305709">
    <property type="component" value="Unassembled WGS sequence"/>
</dbReference>
<dbReference type="FunFam" id="3.90.400.10:FF:000002">
    <property type="entry name" value="Sucrose isomerase"/>
    <property type="match status" value="1"/>
</dbReference>
<dbReference type="RefSeq" id="WP_139081118.1">
    <property type="nucleotide sequence ID" value="NZ_VDFV01000007.1"/>
</dbReference>
<dbReference type="GO" id="GO:0004556">
    <property type="term" value="F:alpha-amylase activity"/>
    <property type="evidence" value="ECO:0007669"/>
    <property type="project" value="TreeGrafter"/>
</dbReference>
<name>A0A5C4NCW5_9RHOB</name>
<comment type="caution">
    <text evidence="5">The sequence shown here is derived from an EMBL/GenBank/DDBJ whole genome shotgun (WGS) entry which is preliminary data.</text>
</comment>
<keyword evidence="2" id="KW-0378">Hydrolase</keyword>
<dbReference type="InterPro" id="IPR022567">
    <property type="entry name" value="DUF3459"/>
</dbReference>
<accession>A0A5C4NCW5</accession>
<protein>
    <submittedName>
        <fullName evidence="5">DUF3459 domain-containing protein</fullName>
    </submittedName>
</protein>
<dbReference type="PANTHER" id="PTHR10357">
    <property type="entry name" value="ALPHA-AMYLASE FAMILY MEMBER"/>
    <property type="match status" value="1"/>
</dbReference>
<dbReference type="InterPro" id="IPR013780">
    <property type="entry name" value="Glyco_hydro_b"/>
</dbReference>
<organism evidence="5 6">
    <name type="scientific">Rubellimicrobium roseum</name>
    <dbReference type="NCBI Taxonomy" id="687525"/>
    <lineage>
        <taxon>Bacteria</taxon>
        <taxon>Pseudomonadati</taxon>
        <taxon>Pseudomonadota</taxon>
        <taxon>Alphaproteobacteria</taxon>
        <taxon>Rhodobacterales</taxon>
        <taxon>Roseobacteraceae</taxon>
        <taxon>Rubellimicrobium</taxon>
    </lineage>
</organism>
<evidence type="ECO:0000313" key="5">
    <source>
        <dbReference type="EMBL" id="TNC72611.1"/>
    </source>
</evidence>
<gene>
    <name evidence="5" type="ORF">FHG71_08040</name>
</gene>
<dbReference type="CDD" id="cd11330">
    <property type="entry name" value="AmyAc_OligoGlu"/>
    <property type="match status" value="1"/>
</dbReference>
<dbReference type="SMART" id="SM00642">
    <property type="entry name" value="Aamy"/>
    <property type="match status" value="1"/>
</dbReference>
<feature type="domain" description="Glycosyl hydrolase family 13 catalytic" evidence="4">
    <location>
        <begin position="13"/>
        <end position="399"/>
    </location>
</feature>
<dbReference type="InterPro" id="IPR045857">
    <property type="entry name" value="O16G_dom_2"/>
</dbReference>
<dbReference type="GO" id="GO:0009313">
    <property type="term" value="P:oligosaccharide catabolic process"/>
    <property type="evidence" value="ECO:0007669"/>
    <property type="project" value="TreeGrafter"/>
</dbReference>
<dbReference type="Pfam" id="PF00128">
    <property type="entry name" value="Alpha-amylase"/>
    <property type="match status" value="1"/>
</dbReference>
<reference evidence="5 6" key="1">
    <citation type="submission" date="2019-06" db="EMBL/GenBank/DDBJ databases">
        <authorList>
            <person name="Jiang L."/>
        </authorList>
    </citation>
    <scope>NUCLEOTIDE SEQUENCE [LARGE SCALE GENOMIC DNA]</scope>
    <source>
        <strain evidence="5 6">YIM 48858</strain>
    </source>
</reference>
<evidence type="ECO:0000313" key="6">
    <source>
        <dbReference type="Proteomes" id="UP000305709"/>
    </source>
</evidence>
<dbReference type="EMBL" id="VDFV01000007">
    <property type="protein sequence ID" value="TNC72611.1"/>
    <property type="molecule type" value="Genomic_DNA"/>
</dbReference>
<dbReference type="OrthoDB" id="9805159at2"/>
<dbReference type="Gene3D" id="2.60.40.1180">
    <property type="entry name" value="Golgi alpha-mannosidase II"/>
    <property type="match status" value="1"/>
</dbReference>
<dbReference type="Pfam" id="PF11941">
    <property type="entry name" value="DUF3459"/>
    <property type="match status" value="1"/>
</dbReference>
<dbReference type="Gene3D" id="3.20.20.80">
    <property type="entry name" value="Glycosidases"/>
    <property type="match status" value="1"/>
</dbReference>
<dbReference type="InterPro" id="IPR006047">
    <property type="entry name" value="GH13_cat_dom"/>
</dbReference>